<evidence type="ECO:0000313" key="23">
    <source>
        <dbReference type="Proteomes" id="UP001172457"/>
    </source>
</evidence>
<keyword evidence="13" id="KW-1015">Disulfide bond</keyword>
<dbReference type="InterPro" id="IPR045874">
    <property type="entry name" value="LRK10/LRL21-25-like"/>
</dbReference>
<evidence type="ECO:0000256" key="1">
    <source>
        <dbReference type="ARBA" id="ARBA00004479"/>
    </source>
</evidence>
<comment type="subcellular location">
    <subcellularLocation>
        <location evidence="1">Membrane</location>
        <topology evidence="1">Single-pass type I membrane protein</topology>
    </subcellularLocation>
</comment>
<keyword evidence="15" id="KW-0325">Glycoprotein</keyword>
<comment type="catalytic activity">
    <reaction evidence="17">
        <text>L-seryl-[protein] + ATP = O-phospho-L-seryl-[protein] + ADP + H(+)</text>
        <dbReference type="Rhea" id="RHEA:17989"/>
        <dbReference type="Rhea" id="RHEA-COMP:9863"/>
        <dbReference type="Rhea" id="RHEA-COMP:11604"/>
        <dbReference type="ChEBI" id="CHEBI:15378"/>
        <dbReference type="ChEBI" id="CHEBI:29999"/>
        <dbReference type="ChEBI" id="CHEBI:30616"/>
        <dbReference type="ChEBI" id="CHEBI:83421"/>
        <dbReference type="ChEBI" id="CHEBI:456216"/>
        <dbReference type="EC" id="2.7.11.1"/>
    </reaction>
</comment>
<proteinExistence type="inferred from homology"/>
<keyword evidence="11 20" id="KW-1133">Transmembrane helix</keyword>
<keyword evidence="10 18" id="KW-0067">ATP-binding</keyword>
<comment type="similarity">
    <text evidence="19">Belongs to the protein kinase superfamily.</text>
</comment>
<keyword evidence="5" id="KW-0808">Transferase</keyword>
<dbReference type="GO" id="GO:0016020">
    <property type="term" value="C:membrane"/>
    <property type="evidence" value="ECO:0007669"/>
    <property type="project" value="UniProtKB-SubCell"/>
</dbReference>
<keyword evidence="4" id="KW-0245">EGF-like domain</keyword>
<feature type="domain" description="Protein kinase" evidence="21">
    <location>
        <begin position="109"/>
        <end position="398"/>
    </location>
</feature>
<evidence type="ECO:0000256" key="20">
    <source>
        <dbReference type="SAM" id="Phobius"/>
    </source>
</evidence>
<evidence type="ECO:0000256" key="11">
    <source>
        <dbReference type="ARBA" id="ARBA00022989"/>
    </source>
</evidence>
<sequence length="431" mass="48330">MPLSVNAASNDTFKIGNGDGRRVHTIFSWCLDEVIVLFVLITVIGVGVALLTMMLMLMIYCIMKCSSSNCVATFKQKTMDDRRVEAFIMQYGSVGMKRYKYFDIKKITNSFQDKLGQGGFGIVFKGKLSDGRLVAVKVLNSSKASGEEFINEVASISRTSHVNIVSLLGFCFEYKKRALVYEFMPNGSLDKFLTHCGTLELREHIGLKGLYEVVLGIARGLDYLHRGCSTRILHLDIKPHNILLDEDFCPKITDFGLSKLYSRKESMVSVLEARGTIGYIAPEVFNRTFGRISHKSDVYSYGTLILEMVERGINIDVVGSGLTNEVYFPHWIYSRLKENEILLEGVTSIKENEYVRKMTIVGLSCIQADPVQRPSIDEVIEMLEGSIEELEVPPKPFFSSPLQSPITSFNTSQKGGSFVNLKYLVNFVNPS</sequence>
<evidence type="ECO:0000256" key="19">
    <source>
        <dbReference type="RuleBase" id="RU000304"/>
    </source>
</evidence>
<dbReference type="GO" id="GO:0004674">
    <property type="term" value="F:protein serine/threonine kinase activity"/>
    <property type="evidence" value="ECO:0007669"/>
    <property type="project" value="UniProtKB-KW"/>
</dbReference>
<keyword evidence="7" id="KW-0732">Signal</keyword>
<evidence type="ECO:0000256" key="6">
    <source>
        <dbReference type="ARBA" id="ARBA00022692"/>
    </source>
</evidence>
<evidence type="ECO:0000313" key="22">
    <source>
        <dbReference type="EMBL" id="KAJ9550672.1"/>
    </source>
</evidence>
<evidence type="ECO:0000256" key="16">
    <source>
        <dbReference type="ARBA" id="ARBA00047899"/>
    </source>
</evidence>
<dbReference type="SMART" id="SM00220">
    <property type="entry name" value="S_TKc"/>
    <property type="match status" value="1"/>
</dbReference>
<keyword evidence="14" id="KW-0675">Receptor</keyword>
<comment type="caution">
    <text evidence="22">The sequence shown here is derived from an EMBL/GenBank/DDBJ whole genome shotgun (WGS) entry which is preliminary data.</text>
</comment>
<evidence type="ECO:0000256" key="9">
    <source>
        <dbReference type="ARBA" id="ARBA00022777"/>
    </source>
</evidence>
<dbReference type="FunFam" id="3.30.200.20:FF:000059">
    <property type="entry name" value="S-receptor-like serine/threonine-protein kinase"/>
    <property type="match status" value="1"/>
</dbReference>
<dbReference type="PROSITE" id="PS00108">
    <property type="entry name" value="PROTEIN_KINASE_ST"/>
    <property type="match status" value="1"/>
</dbReference>
<dbReference type="FunFam" id="1.10.510.10:FF:000590">
    <property type="entry name" value="PR5-like receptor kinase"/>
    <property type="match status" value="1"/>
</dbReference>
<dbReference type="InterPro" id="IPR008271">
    <property type="entry name" value="Ser/Thr_kinase_AS"/>
</dbReference>
<evidence type="ECO:0000256" key="2">
    <source>
        <dbReference type="ARBA" id="ARBA00012513"/>
    </source>
</evidence>
<dbReference type="InterPro" id="IPR001245">
    <property type="entry name" value="Ser-Thr/Tyr_kinase_cat_dom"/>
</dbReference>
<evidence type="ECO:0000256" key="15">
    <source>
        <dbReference type="ARBA" id="ARBA00023180"/>
    </source>
</evidence>
<keyword evidence="23" id="KW-1185">Reference proteome</keyword>
<evidence type="ECO:0000256" key="4">
    <source>
        <dbReference type="ARBA" id="ARBA00022536"/>
    </source>
</evidence>
<evidence type="ECO:0000256" key="13">
    <source>
        <dbReference type="ARBA" id="ARBA00023157"/>
    </source>
</evidence>
<evidence type="ECO:0000256" key="3">
    <source>
        <dbReference type="ARBA" id="ARBA00022527"/>
    </source>
</evidence>
<evidence type="ECO:0000259" key="21">
    <source>
        <dbReference type="PROSITE" id="PS50011"/>
    </source>
</evidence>
<organism evidence="22 23">
    <name type="scientific">Centaurea solstitialis</name>
    <name type="common">yellow star-thistle</name>
    <dbReference type="NCBI Taxonomy" id="347529"/>
    <lineage>
        <taxon>Eukaryota</taxon>
        <taxon>Viridiplantae</taxon>
        <taxon>Streptophyta</taxon>
        <taxon>Embryophyta</taxon>
        <taxon>Tracheophyta</taxon>
        <taxon>Spermatophyta</taxon>
        <taxon>Magnoliopsida</taxon>
        <taxon>eudicotyledons</taxon>
        <taxon>Gunneridae</taxon>
        <taxon>Pentapetalae</taxon>
        <taxon>asterids</taxon>
        <taxon>campanulids</taxon>
        <taxon>Asterales</taxon>
        <taxon>Asteraceae</taxon>
        <taxon>Carduoideae</taxon>
        <taxon>Cardueae</taxon>
        <taxon>Centaureinae</taxon>
        <taxon>Centaurea</taxon>
    </lineage>
</organism>
<evidence type="ECO:0000256" key="17">
    <source>
        <dbReference type="ARBA" id="ARBA00048679"/>
    </source>
</evidence>
<dbReference type="GO" id="GO:0005524">
    <property type="term" value="F:ATP binding"/>
    <property type="evidence" value="ECO:0007669"/>
    <property type="project" value="UniProtKB-UniRule"/>
</dbReference>
<evidence type="ECO:0000256" key="8">
    <source>
        <dbReference type="ARBA" id="ARBA00022741"/>
    </source>
</evidence>
<feature type="binding site" evidence="18">
    <location>
        <position position="137"/>
    </location>
    <ligand>
        <name>ATP</name>
        <dbReference type="ChEBI" id="CHEBI:30616"/>
    </ligand>
</feature>
<accession>A0AA38W6P9</accession>
<evidence type="ECO:0000256" key="14">
    <source>
        <dbReference type="ARBA" id="ARBA00023170"/>
    </source>
</evidence>
<dbReference type="EMBL" id="JARYMX010000004">
    <property type="protein sequence ID" value="KAJ9550672.1"/>
    <property type="molecule type" value="Genomic_DNA"/>
</dbReference>
<keyword evidence="3 19" id="KW-0723">Serine/threonine-protein kinase</keyword>
<dbReference type="Pfam" id="PF07714">
    <property type="entry name" value="PK_Tyr_Ser-Thr"/>
    <property type="match status" value="1"/>
</dbReference>
<dbReference type="Proteomes" id="UP001172457">
    <property type="component" value="Chromosome 4"/>
</dbReference>
<keyword evidence="8 18" id="KW-0547">Nucleotide-binding</keyword>
<name>A0AA38W6P9_9ASTR</name>
<feature type="transmembrane region" description="Helical" evidence="20">
    <location>
        <begin position="34"/>
        <end position="60"/>
    </location>
</feature>
<protein>
    <recommendedName>
        <fullName evidence="2">non-specific serine/threonine protein kinase</fullName>
        <ecNumber evidence="2">2.7.11.1</ecNumber>
    </recommendedName>
</protein>
<keyword evidence="9" id="KW-0418">Kinase</keyword>
<comment type="catalytic activity">
    <reaction evidence="16">
        <text>L-threonyl-[protein] + ATP = O-phospho-L-threonyl-[protein] + ADP + H(+)</text>
        <dbReference type="Rhea" id="RHEA:46608"/>
        <dbReference type="Rhea" id="RHEA-COMP:11060"/>
        <dbReference type="Rhea" id="RHEA-COMP:11605"/>
        <dbReference type="ChEBI" id="CHEBI:15378"/>
        <dbReference type="ChEBI" id="CHEBI:30013"/>
        <dbReference type="ChEBI" id="CHEBI:30616"/>
        <dbReference type="ChEBI" id="CHEBI:61977"/>
        <dbReference type="ChEBI" id="CHEBI:456216"/>
        <dbReference type="EC" id="2.7.11.1"/>
    </reaction>
</comment>
<keyword evidence="12 20" id="KW-0472">Membrane</keyword>
<evidence type="ECO:0000256" key="7">
    <source>
        <dbReference type="ARBA" id="ARBA00022729"/>
    </source>
</evidence>
<dbReference type="PROSITE" id="PS00107">
    <property type="entry name" value="PROTEIN_KINASE_ATP"/>
    <property type="match status" value="1"/>
</dbReference>
<reference evidence="22" key="1">
    <citation type="submission" date="2023-03" db="EMBL/GenBank/DDBJ databases">
        <title>Chromosome-scale reference genome and RAD-based genetic map of yellow starthistle (Centaurea solstitialis) reveal putative structural variation and QTLs associated with invader traits.</title>
        <authorList>
            <person name="Reatini B."/>
            <person name="Cang F.A."/>
            <person name="Jiang Q."/>
            <person name="Mckibben M.T.W."/>
            <person name="Barker M.S."/>
            <person name="Rieseberg L.H."/>
            <person name="Dlugosch K.M."/>
        </authorList>
    </citation>
    <scope>NUCLEOTIDE SEQUENCE</scope>
    <source>
        <strain evidence="22">CAN-66</strain>
        <tissue evidence="22">Leaf</tissue>
    </source>
</reference>
<dbReference type="PROSITE" id="PS50011">
    <property type="entry name" value="PROTEIN_KINASE_DOM"/>
    <property type="match status" value="1"/>
</dbReference>
<evidence type="ECO:0000256" key="18">
    <source>
        <dbReference type="PROSITE-ProRule" id="PRU10141"/>
    </source>
</evidence>
<evidence type="ECO:0000256" key="10">
    <source>
        <dbReference type="ARBA" id="ARBA00022840"/>
    </source>
</evidence>
<dbReference type="PANTHER" id="PTHR27009">
    <property type="entry name" value="RUST RESISTANCE KINASE LR10-RELATED"/>
    <property type="match status" value="1"/>
</dbReference>
<dbReference type="Gene3D" id="3.30.200.20">
    <property type="entry name" value="Phosphorylase Kinase, domain 1"/>
    <property type="match status" value="1"/>
</dbReference>
<keyword evidence="6 20" id="KW-0812">Transmembrane</keyword>
<evidence type="ECO:0000256" key="5">
    <source>
        <dbReference type="ARBA" id="ARBA00022679"/>
    </source>
</evidence>
<dbReference type="SUPFAM" id="SSF56112">
    <property type="entry name" value="Protein kinase-like (PK-like)"/>
    <property type="match status" value="1"/>
</dbReference>
<dbReference type="Gene3D" id="1.10.510.10">
    <property type="entry name" value="Transferase(Phosphotransferase) domain 1"/>
    <property type="match status" value="1"/>
</dbReference>
<dbReference type="InterPro" id="IPR011009">
    <property type="entry name" value="Kinase-like_dom_sf"/>
</dbReference>
<dbReference type="AlphaFoldDB" id="A0AA38W6P9"/>
<gene>
    <name evidence="22" type="ORF">OSB04_014717</name>
</gene>
<dbReference type="InterPro" id="IPR000719">
    <property type="entry name" value="Prot_kinase_dom"/>
</dbReference>
<evidence type="ECO:0000256" key="12">
    <source>
        <dbReference type="ARBA" id="ARBA00023136"/>
    </source>
</evidence>
<dbReference type="InterPro" id="IPR017441">
    <property type="entry name" value="Protein_kinase_ATP_BS"/>
</dbReference>
<dbReference type="EC" id="2.7.11.1" evidence="2"/>